<name>A0A915J3A8_ROMCU</name>
<accession>A0A915J3A8</accession>
<proteinExistence type="predicted"/>
<reference evidence="2" key="1">
    <citation type="submission" date="2022-11" db="UniProtKB">
        <authorList>
            <consortium name="WormBaseParasite"/>
        </authorList>
    </citation>
    <scope>IDENTIFICATION</scope>
</reference>
<dbReference type="WBParaSite" id="nRc.2.0.1.t20947-RA">
    <property type="protein sequence ID" value="nRc.2.0.1.t20947-RA"/>
    <property type="gene ID" value="nRc.2.0.1.g20947"/>
</dbReference>
<evidence type="ECO:0000313" key="2">
    <source>
        <dbReference type="WBParaSite" id="nRc.2.0.1.t20947-RA"/>
    </source>
</evidence>
<dbReference type="Proteomes" id="UP000887565">
    <property type="component" value="Unplaced"/>
</dbReference>
<protein>
    <submittedName>
        <fullName evidence="2">Uncharacterized protein</fullName>
    </submittedName>
</protein>
<sequence>MPRTPASFLQIVYSNQLNRNDASGPLPYQHLEAPIVAFIAQWGISFKLKSQSATVNVLSIMITTHKNERIAPGTI</sequence>
<keyword evidence="1" id="KW-1185">Reference proteome</keyword>
<dbReference type="AlphaFoldDB" id="A0A915J3A8"/>
<organism evidence="1 2">
    <name type="scientific">Romanomermis culicivorax</name>
    <name type="common">Nematode worm</name>
    <dbReference type="NCBI Taxonomy" id="13658"/>
    <lineage>
        <taxon>Eukaryota</taxon>
        <taxon>Metazoa</taxon>
        <taxon>Ecdysozoa</taxon>
        <taxon>Nematoda</taxon>
        <taxon>Enoplea</taxon>
        <taxon>Dorylaimia</taxon>
        <taxon>Mermithida</taxon>
        <taxon>Mermithoidea</taxon>
        <taxon>Mermithidae</taxon>
        <taxon>Romanomermis</taxon>
    </lineage>
</organism>
<evidence type="ECO:0000313" key="1">
    <source>
        <dbReference type="Proteomes" id="UP000887565"/>
    </source>
</evidence>